<dbReference type="AlphaFoldDB" id="A0A256G7F7"/>
<evidence type="ECO:0000256" key="6">
    <source>
        <dbReference type="ARBA" id="ARBA00029628"/>
    </source>
</evidence>
<keyword evidence="5" id="KW-0804">Transcription</keyword>
<dbReference type="GO" id="GO:0008657">
    <property type="term" value="F:DNA topoisomerase type II (double strand cut, ATP-hydrolyzing) inhibitor activity"/>
    <property type="evidence" value="ECO:0007669"/>
    <property type="project" value="InterPro"/>
</dbReference>
<evidence type="ECO:0000256" key="2">
    <source>
        <dbReference type="ARBA" id="ARBA00015075"/>
    </source>
</evidence>
<evidence type="ECO:0000256" key="3">
    <source>
        <dbReference type="ARBA" id="ARBA00022491"/>
    </source>
</evidence>
<gene>
    <name evidence="8" type="ORF">CEV34_4433</name>
</gene>
<dbReference type="Gene3D" id="2.30.30.110">
    <property type="match status" value="1"/>
</dbReference>
<sequence length="40" mass="4319">MLVTQFMAAIPVSALKNPVTNLSDSHDEIVSALDMAFHGF</sequence>
<dbReference type="InterPro" id="IPR002712">
    <property type="entry name" value="CcdB"/>
</dbReference>
<evidence type="ECO:0000313" key="9">
    <source>
        <dbReference type="Proteomes" id="UP000216188"/>
    </source>
</evidence>
<accession>A0A256G7F7</accession>
<dbReference type="Proteomes" id="UP000216188">
    <property type="component" value="Unassembled WGS sequence"/>
</dbReference>
<proteinExistence type="inferred from homology"/>
<keyword evidence="4" id="KW-0805">Transcription regulation</keyword>
<reference evidence="8 9" key="1">
    <citation type="submission" date="2017-07" db="EMBL/GenBank/DDBJ databases">
        <title>Phylogenetic study on the rhizospheric bacterium Ochrobactrum sp. A44.</title>
        <authorList>
            <person name="Krzyzanowska D.M."/>
            <person name="Ossowicki A."/>
            <person name="Rajewska M."/>
            <person name="Maciag T."/>
            <person name="Kaczynski Z."/>
            <person name="Czerwicka M."/>
            <person name="Jafra S."/>
        </authorList>
    </citation>
    <scope>NUCLEOTIDE SEQUENCE [LARGE SCALE GENOMIC DNA]</scope>
    <source>
        <strain evidence="8 9">CCUG 30717</strain>
    </source>
</reference>
<name>A0A256G7F7_9HYPH</name>
<dbReference type="STRING" id="419475.A8A54_20860"/>
<protein>
    <recommendedName>
        <fullName evidence="2">Toxin CcdB</fullName>
    </recommendedName>
    <alternativeName>
        <fullName evidence="7">Cytotoxic protein CcdB</fullName>
    </alternativeName>
    <alternativeName>
        <fullName evidence="6">Protein LetD</fullName>
    </alternativeName>
</protein>
<dbReference type="GO" id="GO:0006276">
    <property type="term" value="P:plasmid maintenance"/>
    <property type="evidence" value="ECO:0007669"/>
    <property type="project" value="InterPro"/>
</dbReference>
<dbReference type="Pfam" id="PF01845">
    <property type="entry name" value="CcdB"/>
    <property type="match status" value="1"/>
</dbReference>
<dbReference type="SUPFAM" id="SSF50118">
    <property type="entry name" value="Cell growth inhibitor/plasmid maintenance toxic component"/>
    <property type="match status" value="1"/>
</dbReference>
<dbReference type="EMBL" id="NNRM01000044">
    <property type="protein sequence ID" value="OYR22601.1"/>
    <property type="molecule type" value="Genomic_DNA"/>
</dbReference>
<evidence type="ECO:0000256" key="7">
    <source>
        <dbReference type="ARBA" id="ARBA00033135"/>
    </source>
</evidence>
<comment type="similarity">
    <text evidence="1">Belongs to the CcdB toxin family.</text>
</comment>
<evidence type="ECO:0000313" key="8">
    <source>
        <dbReference type="EMBL" id="OYR22601.1"/>
    </source>
</evidence>
<evidence type="ECO:0000256" key="1">
    <source>
        <dbReference type="ARBA" id="ARBA00005230"/>
    </source>
</evidence>
<keyword evidence="3" id="KW-0678">Repressor</keyword>
<evidence type="ECO:0000256" key="5">
    <source>
        <dbReference type="ARBA" id="ARBA00023163"/>
    </source>
</evidence>
<evidence type="ECO:0000256" key="4">
    <source>
        <dbReference type="ARBA" id="ARBA00023015"/>
    </source>
</evidence>
<dbReference type="InterPro" id="IPR011067">
    <property type="entry name" value="Plasmid_toxin/cell-grow_inhib"/>
</dbReference>
<keyword evidence="9" id="KW-1185">Reference proteome</keyword>
<comment type="caution">
    <text evidence="8">The sequence shown here is derived from an EMBL/GenBank/DDBJ whole genome shotgun (WGS) entry which is preliminary data.</text>
</comment>
<organism evidence="8 9">
    <name type="scientific">Brucella pseudogrignonensis</name>
    <dbReference type="NCBI Taxonomy" id="419475"/>
    <lineage>
        <taxon>Bacteria</taxon>
        <taxon>Pseudomonadati</taxon>
        <taxon>Pseudomonadota</taxon>
        <taxon>Alphaproteobacteria</taxon>
        <taxon>Hyphomicrobiales</taxon>
        <taxon>Brucellaceae</taxon>
        <taxon>Brucella/Ochrobactrum group</taxon>
        <taxon>Brucella</taxon>
    </lineage>
</organism>